<dbReference type="InterPro" id="IPR036390">
    <property type="entry name" value="WH_DNA-bd_sf"/>
</dbReference>
<dbReference type="InterPro" id="IPR005119">
    <property type="entry name" value="LysR_subst-bd"/>
</dbReference>
<protein>
    <submittedName>
        <fullName evidence="6">DNA-binding transcriptional LysR family regulator</fullName>
    </submittedName>
</protein>
<accession>A0A7Y9LKH0</accession>
<sequence length="315" mass="35159">MNELIRRLTMRHLRLLVTLYDMGGVSRTARLLHVTQPAVSKTVRDLRDIVGDALFESTGEGLQWTPAGQVVVQRARAILRNVDDLERETQRAKLGTRERFAIGTTRVAEAAVSGTLPAALLKDGMLVSLHRGTREHMLAELERKALDVVFGRCDAGFRRAEFEYHPIYRDRFVVVCGRGHPWWRKRSASLAALATQEWILPPPGTFAHHVFEQAFLSDNLAPPQASVLSMLGLNDLPMMTSHPLLALFPESEATRLQDEGLVRCLDGLQTPYQEVGAILLRDATPHPAHRRVIQLMTAFATGRLPTLPMTRPTSA</sequence>
<dbReference type="PRINTS" id="PR00039">
    <property type="entry name" value="HTHLYSR"/>
</dbReference>
<evidence type="ECO:0000313" key="7">
    <source>
        <dbReference type="Proteomes" id="UP000542125"/>
    </source>
</evidence>
<dbReference type="InterPro" id="IPR000847">
    <property type="entry name" value="LysR_HTH_N"/>
</dbReference>
<evidence type="ECO:0000259" key="5">
    <source>
        <dbReference type="PROSITE" id="PS50931"/>
    </source>
</evidence>
<keyword evidence="3 6" id="KW-0238">DNA-binding</keyword>
<reference evidence="6 7" key="1">
    <citation type="submission" date="2020-07" db="EMBL/GenBank/DDBJ databases">
        <title>Genomic Encyclopedia of Type Strains, Phase IV (KMG-V): Genome sequencing to study the core and pangenomes of soil and plant-associated prokaryotes.</title>
        <authorList>
            <person name="Whitman W."/>
        </authorList>
    </citation>
    <scope>NUCLEOTIDE SEQUENCE [LARGE SCALE GENOMIC DNA]</scope>
    <source>
        <strain evidence="6 7">SAS40</strain>
    </source>
</reference>
<evidence type="ECO:0000256" key="2">
    <source>
        <dbReference type="ARBA" id="ARBA00023015"/>
    </source>
</evidence>
<dbReference type="AlphaFoldDB" id="A0A7Y9LKH0"/>
<feature type="domain" description="HTH lysR-type" evidence="5">
    <location>
        <begin position="8"/>
        <end position="65"/>
    </location>
</feature>
<name>A0A7Y9LKH0_9BURK</name>
<evidence type="ECO:0000256" key="4">
    <source>
        <dbReference type="ARBA" id="ARBA00023163"/>
    </source>
</evidence>
<keyword evidence="2" id="KW-0805">Transcription regulation</keyword>
<dbReference type="Gene3D" id="1.10.10.10">
    <property type="entry name" value="Winged helix-like DNA-binding domain superfamily/Winged helix DNA-binding domain"/>
    <property type="match status" value="1"/>
</dbReference>
<dbReference type="PANTHER" id="PTHR30346:SF9">
    <property type="entry name" value="LYSR FAMILY TRANSCRIPTIONAL REGULATOR"/>
    <property type="match status" value="1"/>
</dbReference>
<comment type="caution">
    <text evidence="6">The sequence shown here is derived from an EMBL/GenBank/DDBJ whole genome shotgun (WGS) entry which is preliminary data.</text>
</comment>
<dbReference type="Proteomes" id="UP000542125">
    <property type="component" value="Unassembled WGS sequence"/>
</dbReference>
<comment type="similarity">
    <text evidence="1">Belongs to the LysR transcriptional regulatory family.</text>
</comment>
<evidence type="ECO:0000256" key="3">
    <source>
        <dbReference type="ARBA" id="ARBA00023125"/>
    </source>
</evidence>
<keyword evidence="7" id="KW-1185">Reference proteome</keyword>
<evidence type="ECO:0000256" key="1">
    <source>
        <dbReference type="ARBA" id="ARBA00009437"/>
    </source>
</evidence>
<dbReference type="SUPFAM" id="SSF53850">
    <property type="entry name" value="Periplasmic binding protein-like II"/>
    <property type="match status" value="1"/>
</dbReference>
<gene>
    <name evidence="6" type="ORF">FHW18_000798</name>
</gene>
<dbReference type="GO" id="GO:0003677">
    <property type="term" value="F:DNA binding"/>
    <property type="evidence" value="ECO:0007669"/>
    <property type="project" value="UniProtKB-KW"/>
</dbReference>
<dbReference type="RefSeq" id="WP_179583595.1">
    <property type="nucleotide sequence ID" value="NZ_JACBYR010000001.1"/>
</dbReference>
<dbReference type="Gene3D" id="3.40.190.290">
    <property type="match status" value="1"/>
</dbReference>
<dbReference type="GO" id="GO:0003700">
    <property type="term" value="F:DNA-binding transcription factor activity"/>
    <property type="evidence" value="ECO:0007669"/>
    <property type="project" value="InterPro"/>
</dbReference>
<proteinExistence type="inferred from homology"/>
<dbReference type="SUPFAM" id="SSF46785">
    <property type="entry name" value="Winged helix' DNA-binding domain"/>
    <property type="match status" value="1"/>
</dbReference>
<dbReference type="Pfam" id="PF00126">
    <property type="entry name" value="HTH_1"/>
    <property type="match status" value="1"/>
</dbReference>
<dbReference type="GO" id="GO:0032993">
    <property type="term" value="C:protein-DNA complex"/>
    <property type="evidence" value="ECO:0007669"/>
    <property type="project" value="TreeGrafter"/>
</dbReference>
<dbReference type="EMBL" id="JACBYR010000001">
    <property type="protein sequence ID" value="NYE81527.1"/>
    <property type="molecule type" value="Genomic_DNA"/>
</dbReference>
<dbReference type="PROSITE" id="PS50931">
    <property type="entry name" value="HTH_LYSR"/>
    <property type="match status" value="1"/>
</dbReference>
<dbReference type="InterPro" id="IPR036388">
    <property type="entry name" value="WH-like_DNA-bd_sf"/>
</dbReference>
<dbReference type="PANTHER" id="PTHR30346">
    <property type="entry name" value="TRANSCRIPTIONAL DUAL REGULATOR HCAR-RELATED"/>
    <property type="match status" value="1"/>
</dbReference>
<dbReference type="Pfam" id="PF03466">
    <property type="entry name" value="LysR_substrate"/>
    <property type="match status" value="1"/>
</dbReference>
<organism evidence="6 7">
    <name type="scientific">Pigmentiphaga litoralis</name>
    <dbReference type="NCBI Taxonomy" id="516702"/>
    <lineage>
        <taxon>Bacteria</taxon>
        <taxon>Pseudomonadati</taxon>
        <taxon>Pseudomonadota</taxon>
        <taxon>Betaproteobacteria</taxon>
        <taxon>Burkholderiales</taxon>
        <taxon>Alcaligenaceae</taxon>
        <taxon>Pigmentiphaga</taxon>
    </lineage>
</organism>
<keyword evidence="4" id="KW-0804">Transcription</keyword>
<evidence type="ECO:0000313" key="6">
    <source>
        <dbReference type="EMBL" id="NYE81527.1"/>
    </source>
</evidence>